<name>A0A388LJM1_CHABU</name>
<comment type="caution">
    <text evidence="10">The sequence shown here is derived from an EMBL/GenBank/DDBJ whole genome shotgun (WGS) entry which is preliminary data.</text>
</comment>
<dbReference type="Gramene" id="GBG82530">
    <property type="protein sequence ID" value="GBG82530"/>
    <property type="gene ID" value="CBR_g34906"/>
</dbReference>
<keyword evidence="11" id="KW-1185">Reference proteome</keyword>
<sequence length="705" mass="75967">MATALSGSIARIVPSVDIGSGLDRHHDPGERRSDRLSLRAGEFSSSLESLSASHCQFLRSSTVARKSIVSASLGSAQSSSVGCGGAKFLPALAVSEAGGSGRSSGTQAHGNSRRSVRRQVAAPRRVSEVSTDESTADALVKGKNEVQECIDCGLDRHHLLRNPTLNKGTAFTPDERDMMRIRGLLPPKVEALEAQARRVMGQLNASADTLNRYIILSGLQTTNETLFYYLLINYLEELLPIVYTPTVGEACQKFGNIYRSAQGMYFCTEDKGHIRKMLDYWPHESVDVVVVTDGGRILGLGDLGANGMPIPIGKLSLYVAGGGFNPVGTLPVLLDAGTNNEVLLNDSLYLGSRHKRITGQPYLEFVDEFVNAVKDKWPKALIQFEDFNTESAITILKRHRYSCRSFNDDIQGTGAVIAAGLINASKAQKTSLRDAVILFYGAGSAAVGVSETIVALLKEEGLSTEEAKSRIYMVDRKGLITADRPGGMEEHKKVFARHDMPAMPEGTTLVDIIAKVKPTALLGLSGNPGVFTKEVVEEMCKCHPRPAIFPLSNPTSKAELTATNAIEWSKGQAIFAAGSPFGPVQYNGKTYVPGQGNNMFIFPGVGLGAVLAQVEMVTDGMFIAASRSLADSVSDEDISSGKVFPSVSRVREISADVASAIMKKAFDDNLAGIDRPADIKEFVKRSMYQPQYVSNFCRPRSISSV</sequence>
<comment type="cofactor">
    <cofactor evidence="2">
        <name>Mg(2+)</name>
        <dbReference type="ChEBI" id="CHEBI:18420"/>
    </cofactor>
</comment>
<dbReference type="Gene3D" id="3.40.50.10380">
    <property type="entry name" value="Malic enzyme, N-terminal domain"/>
    <property type="match status" value="1"/>
</dbReference>
<dbReference type="PANTHER" id="PTHR23406:SF32">
    <property type="entry name" value="NADP-DEPENDENT MALIC ENZYME"/>
    <property type="match status" value="1"/>
</dbReference>
<dbReference type="Gene3D" id="3.40.50.720">
    <property type="entry name" value="NAD(P)-binding Rossmann-like Domain"/>
    <property type="match status" value="1"/>
</dbReference>
<dbReference type="SMART" id="SM00919">
    <property type="entry name" value="Malic_M"/>
    <property type="match status" value="1"/>
</dbReference>
<reference evidence="10 11" key="1">
    <citation type="journal article" date="2018" name="Cell">
        <title>The Chara Genome: Secondary Complexity and Implications for Plant Terrestrialization.</title>
        <authorList>
            <person name="Nishiyama T."/>
            <person name="Sakayama H."/>
            <person name="Vries J.D."/>
            <person name="Buschmann H."/>
            <person name="Saint-Marcoux D."/>
            <person name="Ullrich K.K."/>
            <person name="Haas F.B."/>
            <person name="Vanderstraeten L."/>
            <person name="Becker D."/>
            <person name="Lang D."/>
            <person name="Vosolsobe S."/>
            <person name="Rombauts S."/>
            <person name="Wilhelmsson P.K.I."/>
            <person name="Janitza P."/>
            <person name="Kern R."/>
            <person name="Heyl A."/>
            <person name="Rumpler F."/>
            <person name="Villalobos L.I.A.C."/>
            <person name="Clay J.M."/>
            <person name="Skokan R."/>
            <person name="Toyoda A."/>
            <person name="Suzuki Y."/>
            <person name="Kagoshima H."/>
            <person name="Schijlen E."/>
            <person name="Tajeshwar N."/>
            <person name="Catarino B."/>
            <person name="Hetherington A.J."/>
            <person name="Saltykova A."/>
            <person name="Bonnot C."/>
            <person name="Breuninger H."/>
            <person name="Symeonidi A."/>
            <person name="Radhakrishnan G.V."/>
            <person name="Van Nieuwerburgh F."/>
            <person name="Deforce D."/>
            <person name="Chang C."/>
            <person name="Karol K.G."/>
            <person name="Hedrich R."/>
            <person name="Ulvskov P."/>
            <person name="Glockner G."/>
            <person name="Delwiche C.F."/>
            <person name="Petrasek J."/>
            <person name="Van de Peer Y."/>
            <person name="Friml J."/>
            <person name="Beilby M."/>
            <person name="Dolan L."/>
            <person name="Kohara Y."/>
            <person name="Sugano S."/>
            <person name="Fujiyama A."/>
            <person name="Delaux P.-M."/>
            <person name="Quint M."/>
            <person name="TheiBen G."/>
            <person name="Hagemann M."/>
            <person name="Harholt J."/>
            <person name="Dunand C."/>
            <person name="Zachgo S."/>
            <person name="Langdale J."/>
            <person name="Maumus F."/>
            <person name="Straeten D.V.D."/>
            <person name="Gould S.B."/>
            <person name="Rensing S.A."/>
        </authorList>
    </citation>
    <scope>NUCLEOTIDE SEQUENCE [LARGE SCALE GENOMIC DNA]</scope>
    <source>
        <strain evidence="10 11">S276</strain>
    </source>
</reference>
<evidence type="ECO:0000256" key="2">
    <source>
        <dbReference type="ARBA" id="ARBA00001946"/>
    </source>
</evidence>
<dbReference type="InterPro" id="IPR015884">
    <property type="entry name" value="Malic_enzyme_CS"/>
</dbReference>
<evidence type="ECO:0000256" key="6">
    <source>
        <dbReference type="RuleBase" id="RU003426"/>
    </source>
</evidence>
<dbReference type="PRINTS" id="PR00072">
    <property type="entry name" value="MALOXRDTASE"/>
</dbReference>
<evidence type="ECO:0000256" key="3">
    <source>
        <dbReference type="ARBA" id="ARBA00008785"/>
    </source>
</evidence>
<proteinExistence type="inferred from homology"/>
<gene>
    <name evidence="10" type="ORF">CBR_g34906</name>
</gene>
<dbReference type="EMBL" id="BFEA01000409">
    <property type="protein sequence ID" value="GBG82530.1"/>
    <property type="molecule type" value="Genomic_DNA"/>
</dbReference>
<dbReference type="SUPFAM" id="SSF51735">
    <property type="entry name" value="NAD(P)-binding Rossmann-fold domains"/>
    <property type="match status" value="1"/>
</dbReference>
<keyword evidence="4 6" id="KW-0479">Metal-binding</keyword>
<protein>
    <recommendedName>
        <fullName evidence="6">Malic enzyme</fullName>
    </recommendedName>
</protein>
<evidence type="ECO:0000259" key="8">
    <source>
        <dbReference type="SMART" id="SM00919"/>
    </source>
</evidence>
<evidence type="ECO:0000259" key="9">
    <source>
        <dbReference type="SMART" id="SM01274"/>
    </source>
</evidence>
<dbReference type="InterPro" id="IPR037062">
    <property type="entry name" value="Malic_N_dom_sf"/>
</dbReference>
<keyword evidence="5 6" id="KW-0560">Oxidoreductase</keyword>
<organism evidence="10 11">
    <name type="scientific">Chara braunii</name>
    <name type="common">Braun's stonewort</name>
    <dbReference type="NCBI Taxonomy" id="69332"/>
    <lineage>
        <taxon>Eukaryota</taxon>
        <taxon>Viridiplantae</taxon>
        <taxon>Streptophyta</taxon>
        <taxon>Charophyceae</taxon>
        <taxon>Charales</taxon>
        <taxon>Characeae</taxon>
        <taxon>Chara</taxon>
    </lineage>
</organism>
<dbReference type="CDD" id="cd05312">
    <property type="entry name" value="NAD_bind_1_malic_enz"/>
    <property type="match status" value="1"/>
</dbReference>
<dbReference type="GO" id="GO:0006108">
    <property type="term" value="P:malate metabolic process"/>
    <property type="evidence" value="ECO:0007669"/>
    <property type="project" value="TreeGrafter"/>
</dbReference>
<dbReference type="Proteomes" id="UP000265515">
    <property type="component" value="Unassembled WGS sequence"/>
</dbReference>
<evidence type="ECO:0000313" key="11">
    <source>
        <dbReference type="Proteomes" id="UP000265515"/>
    </source>
</evidence>
<accession>A0A388LJM1</accession>
<dbReference type="SMART" id="SM01274">
    <property type="entry name" value="malic"/>
    <property type="match status" value="1"/>
</dbReference>
<dbReference type="SUPFAM" id="SSF53223">
    <property type="entry name" value="Aminoacid dehydrogenase-like, N-terminal domain"/>
    <property type="match status" value="1"/>
</dbReference>
<dbReference type="GO" id="GO:0051287">
    <property type="term" value="F:NAD binding"/>
    <property type="evidence" value="ECO:0007669"/>
    <property type="project" value="InterPro"/>
</dbReference>
<evidence type="ECO:0000313" key="10">
    <source>
        <dbReference type="EMBL" id="GBG82530.1"/>
    </source>
</evidence>
<dbReference type="GO" id="GO:0046872">
    <property type="term" value="F:metal ion binding"/>
    <property type="evidence" value="ECO:0007669"/>
    <property type="project" value="UniProtKB-KW"/>
</dbReference>
<dbReference type="InterPro" id="IPR046346">
    <property type="entry name" value="Aminoacid_DH-like_N_sf"/>
</dbReference>
<dbReference type="AlphaFoldDB" id="A0A388LJM1"/>
<dbReference type="InterPro" id="IPR036291">
    <property type="entry name" value="NAD(P)-bd_dom_sf"/>
</dbReference>
<evidence type="ECO:0000256" key="4">
    <source>
        <dbReference type="ARBA" id="ARBA00022723"/>
    </source>
</evidence>
<dbReference type="PANTHER" id="PTHR23406">
    <property type="entry name" value="MALIC ENZYME-RELATED"/>
    <property type="match status" value="1"/>
</dbReference>
<dbReference type="Pfam" id="PF03949">
    <property type="entry name" value="Malic_M"/>
    <property type="match status" value="1"/>
</dbReference>
<feature type="domain" description="Malic enzyme N-terminal" evidence="9">
    <location>
        <begin position="220"/>
        <end position="400"/>
    </location>
</feature>
<dbReference type="FunFam" id="3.40.50.720:FF:000182">
    <property type="entry name" value="NAD-dependent malic enzyme"/>
    <property type="match status" value="1"/>
</dbReference>
<feature type="domain" description="Malic enzyme NAD-binding" evidence="8">
    <location>
        <begin position="410"/>
        <end position="666"/>
    </location>
</feature>
<dbReference type="InterPro" id="IPR001891">
    <property type="entry name" value="Malic_OxRdtase"/>
</dbReference>
<evidence type="ECO:0000256" key="1">
    <source>
        <dbReference type="ARBA" id="ARBA00001936"/>
    </source>
</evidence>
<dbReference type="PROSITE" id="PS00331">
    <property type="entry name" value="MALIC_ENZYMES"/>
    <property type="match status" value="1"/>
</dbReference>
<dbReference type="Pfam" id="PF00390">
    <property type="entry name" value="malic"/>
    <property type="match status" value="1"/>
</dbReference>
<dbReference type="GO" id="GO:0004471">
    <property type="term" value="F:malate dehydrogenase (decarboxylating) (NAD+) activity"/>
    <property type="evidence" value="ECO:0007669"/>
    <property type="project" value="TreeGrafter"/>
</dbReference>
<comment type="similarity">
    <text evidence="3 6">Belongs to the malic enzymes family.</text>
</comment>
<dbReference type="STRING" id="69332.A0A388LJM1"/>
<comment type="cofactor">
    <cofactor evidence="1">
        <name>Mn(2+)</name>
        <dbReference type="ChEBI" id="CHEBI:29035"/>
    </cofactor>
</comment>
<dbReference type="InterPro" id="IPR012302">
    <property type="entry name" value="Malic_NAD-bd"/>
</dbReference>
<feature type="region of interest" description="Disordered" evidence="7">
    <location>
        <begin position="96"/>
        <end position="133"/>
    </location>
</feature>
<dbReference type="OMA" id="VFTREHI"/>
<evidence type="ECO:0000256" key="5">
    <source>
        <dbReference type="ARBA" id="ARBA00023002"/>
    </source>
</evidence>
<dbReference type="NCBIfam" id="NF010052">
    <property type="entry name" value="PRK13529.1"/>
    <property type="match status" value="1"/>
</dbReference>
<evidence type="ECO:0000256" key="7">
    <source>
        <dbReference type="SAM" id="MobiDB-lite"/>
    </source>
</evidence>
<dbReference type="InterPro" id="IPR012301">
    <property type="entry name" value="Malic_N_dom"/>
</dbReference>
<dbReference type="OrthoDB" id="5365701at2759"/>
<dbReference type="GO" id="GO:0005739">
    <property type="term" value="C:mitochondrion"/>
    <property type="evidence" value="ECO:0007669"/>
    <property type="project" value="TreeGrafter"/>
</dbReference>